<dbReference type="SUPFAM" id="SSF46785">
    <property type="entry name" value="Winged helix' DNA-binding domain"/>
    <property type="match status" value="1"/>
</dbReference>
<dbReference type="GO" id="GO:0003700">
    <property type="term" value="F:DNA-binding transcription factor activity"/>
    <property type="evidence" value="ECO:0007669"/>
    <property type="project" value="InterPro"/>
</dbReference>
<dbReference type="InterPro" id="IPR005119">
    <property type="entry name" value="LysR_subst-bd"/>
</dbReference>
<accession>A0A3N1KUS1</accession>
<dbReference type="PROSITE" id="PS50931">
    <property type="entry name" value="HTH_LYSR"/>
    <property type="match status" value="1"/>
</dbReference>
<reference evidence="7 8" key="1">
    <citation type="submission" date="2018-11" db="EMBL/GenBank/DDBJ databases">
        <title>Genomic Encyclopedia of Type Strains, Phase IV (KMG-IV): sequencing the most valuable type-strain genomes for metagenomic binning, comparative biology and taxonomic classification.</title>
        <authorList>
            <person name="Goeker M."/>
        </authorList>
    </citation>
    <scope>NUCLEOTIDE SEQUENCE [LARGE SCALE GENOMIC DNA]</scope>
    <source>
        <strain evidence="7 8">DSM 5900</strain>
    </source>
</reference>
<name>A0A3N1KUS1_9PROT</name>
<evidence type="ECO:0000256" key="2">
    <source>
        <dbReference type="ARBA" id="ARBA00023015"/>
    </source>
</evidence>
<keyword evidence="4" id="KW-0010">Activator</keyword>
<dbReference type="Pfam" id="PF03466">
    <property type="entry name" value="LysR_substrate"/>
    <property type="match status" value="1"/>
</dbReference>
<dbReference type="Pfam" id="PF00126">
    <property type="entry name" value="HTH_1"/>
    <property type="match status" value="1"/>
</dbReference>
<evidence type="ECO:0000256" key="5">
    <source>
        <dbReference type="ARBA" id="ARBA00023163"/>
    </source>
</evidence>
<organism evidence="7 8">
    <name type="scientific">Stella humosa</name>
    <dbReference type="NCBI Taxonomy" id="94"/>
    <lineage>
        <taxon>Bacteria</taxon>
        <taxon>Pseudomonadati</taxon>
        <taxon>Pseudomonadota</taxon>
        <taxon>Alphaproteobacteria</taxon>
        <taxon>Rhodospirillales</taxon>
        <taxon>Stellaceae</taxon>
        <taxon>Stella</taxon>
    </lineage>
</organism>
<evidence type="ECO:0000256" key="3">
    <source>
        <dbReference type="ARBA" id="ARBA00023125"/>
    </source>
</evidence>
<dbReference type="EMBL" id="RJKX01000017">
    <property type="protein sequence ID" value="ROP83222.1"/>
    <property type="molecule type" value="Genomic_DNA"/>
</dbReference>
<comment type="caution">
    <text evidence="7">The sequence shown here is derived from an EMBL/GenBank/DDBJ whole genome shotgun (WGS) entry which is preliminary data.</text>
</comment>
<dbReference type="InterPro" id="IPR000847">
    <property type="entry name" value="LysR_HTH_N"/>
</dbReference>
<dbReference type="Proteomes" id="UP000278222">
    <property type="component" value="Unassembled WGS sequence"/>
</dbReference>
<dbReference type="PANTHER" id="PTHR30346:SF26">
    <property type="entry name" value="HYDROGEN PEROXIDE-INDUCIBLE GENES ACTIVATOR"/>
    <property type="match status" value="1"/>
</dbReference>
<dbReference type="InterPro" id="IPR036388">
    <property type="entry name" value="WH-like_DNA-bd_sf"/>
</dbReference>
<feature type="domain" description="HTH lysR-type" evidence="6">
    <location>
        <begin position="2"/>
        <end position="59"/>
    </location>
</feature>
<evidence type="ECO:0000313" key="7">
    <source>
        <dbReference type="EMBL" id="ROP83222.1"/>
    </source>
</evidence>
<keyword evidence="8" id="KW-1185">Reference proteome</keyword>
<dbReference type="GO" id="GO:0003677">
    <property type="term" value="F:DNA binding"/>
    <property type="evidence" value="ECO:0007669"/>
    <property type="project" value="UniProtKB-KW"/>
</dbReference>
<dbReference type="CDD" id="cd08411">
    <property type="entry name" value="PBP2_OxyR"/>
    <property type="match status" value="1"/>
</dbReference>
<dbReference type="SUPFAM" id="SSF53850">
    <property type="entry name" value="Periplasmic binding protein-like II"/>
    <property type="match status" value="1"/>
</dbReference>
<dbReference type="InterPro" id="IPR036390">
    <property type="entry name" value="WH_DNA-bd_sf"/>
</dbReference>
<keyword evidence="5" id="KW-0804">Transcription</keyword>
<keyword evidence="2" id="KW-0805">Transcription regulation</keyword>
<dbReference type="PRINTS" id="PR00039">
    <property type="entry name" value="HTHLYSR"/>
</dbReference>
<evidence type="ECO:0000259" key="6">
    <source>
        <dbReference type="PROSITE" id="PS50931"/>
    </source>
</evidence>
<dbReference type="AlphaFoldDB" id="A0A3N1KUS1"/>
<evidence type="ECO:0000256" key="1">
    <source>
        <dbReference type="ARBA" id="ARBA00009437"/>
    </source>
</evidence>
<dbReference type="FunFam" id="1.10.10.10:FF:000001">
    <property type="entry name" value="LysR family transcriptional regulator"/>
    <property type="match status" value="1"/>
</dbReference>
<dbReference type="Gene3D" id="1.10.10.10">
    <property type="entry name" value="Winged helix-like DNA-binding domain superfamily/Winged helix DNA-binding domain"/>
    <property type="match status" value="1"/>
</dbReference>
<protein>
    <submittedName>
        <fullName evidence="7">LysR family transcriptional regulator</fullName>
    </submittedName>
</protein>
<proteinExistence type="inferred from homology"/>
<evidence type="ECO:0000256" key="4">
    <source>
        <dbReference type="ARBA" id="ARBA00023159"/>
    </source>
</evidence>
<sequence>MISLRQLRYLVALAEHRHFGRAAEACRVTQPALSTQIRELETFLGVELVERRPGGAEVTAEGAEILRRATAIIAGVRDLEDHARQAQGLLAGPLTIGVIPSIAPYLLPICLPALGRQFPRLEPRLRETQTGPLLAELAAGKVDVAILVLPDERPDLESVALFADRFVLAAGVEEAAGLPERVQPGAVAADRLLLLEEGHCLREQALAYCRRIPAANLATLGATSLTTVLQMVAAGHGVTLLPELVLRAGFDDPRIALRRFEDPEPQRIVALAWRPTSPRRRDFAALAQLVTAAWEATAGVLPAWGRPPS</sequence>
<evidence type="ECO:0000313" key="8">
    <source>
        <dbReference type="Proteomes" id="UP000278222"/>
    </source>
</evidence>
<gene>
    <name evidence="7" type="ORF">EDC65_4755</name>
</gene>
<comment type="similarity">
    <text evidence="1">Belongs to the LysR transcriptional regulatory family.</text>
</comment>
<keyword evidence="3" id="KW-0238">DNA-binding</keyword>
<dbReference type="OrthoDB" id="9775392at2"/>
<dbReference type="Gene3D" id="3.40.190.10">
    <property type="entry name" value="Periplasmic binding protein-like II"/>
    <property type="match status" value="2"/>
</dbReference>
<dbReference type="PANTHER" id="PTHR30346">
    <property type="entry name" value="TRANSCRIPTIONAL DUAL REGULATOR HCAR-RELATED"/>
    <property type="match status" value="1"/>
</dbReference>
<dbReference type="GO" id="GO:0032993">
    <property type="term" value="C:protein-DNA complex"/>
    <property type="evidence" value="ECO:0007669"/>
    <property type="project" value="TreeGrafter"/>
</dbReference>